<dbReference type="AlphaFoldDB" id="A0A9X4KQI5"/>
<proteinExistence type="predicted"/>
<evidence type="ECO:0000313" key="5">
    <source>
        <dbReference type="EMBL" id="MDG0808833.1"/>
    </source>
</evidence>
<sequence length="176" mass="20483">MNAERLKRFYQNLMQLISQIARNADISVNLIFEGSDWLDRSLNSYSSVSDMERLIHYVMDYFDHLSESKQDAQRQVDAIIQHIRCNIENDIRRTDIAEAVHLTPNYVSRLFKNVMNVSLKSFITAEKMNTAKELLRSTKLPIGMVAAKVGYSNFSHFTQAYKLFFGITPIEERQRP</sequence>
<organism evidence="5 6">
    <name type="scientific">Cohnella rhizosphaerae</name>
    <dbReference type="NCBI Taxonomy" id="1457232"/>
    <lineage>
        <taxon>Bacteria</taxon>
        <taxon>Bacillati</taxon>
        <taxon>Bacillota</taxon>
        <taxon>Bacilli</taxon>
        <taxon>Bacillales</taxon>
        <taxon>Paenibacillaceae</taxon>
        <taxon>Cohnella</taxon>
    </lineage>
</organism>
<dbReference type="Pfam" id="PF12833">
    <property type="entry name" value="HTH_18"/>
    <property type="match status" value="1"/>
</dbReference>
<keyword evidence="3" id="KW-0804">Transcription</keyword>
<accession>A0A9X4KQI5</accession>
<dbReference type="GO" id="GO:0043565">
    <property type="term" value="F:sequence-specific DNA binding"/>
    <property type="evidence" value="ECO:0007669"/>
    <property type="project" value="InterPro"/>
</dbReference>
<dbReference type="InterPro" id="IPR018060">
    <property type="entry name" value="HTH_AraC"/>
</dbReference>
<protein>
    <submittedName>
        <fullName evidence="5">Helix-turn-helix domain-containing protein</fullName>
    </submittedName>
</protein>
<dbReference type="PANTHER" id="PTHR43280">
    <property type="entry name" value="ARAC-FAMILY TRANSCRIPTIONAL REGULATOR"/>
    <property type="match status" value="1"/>
</dbReference>
<dbReference type="Proteomes" id="UP001153404">
    <property type="component" value="Unassembled WGS sequence"/>
</dbReference>
<dbReference type="Gene3D" id="1.10.10.60">
    <property type="entry name" value="Homeodomain-like"/>
    <property type="match status" value="2"/>
</dbReference>
<keyword evidence="2" id="KW-0238">DNA-binding</keyword>
<reference evidence="5" key="1">
    <citation type="submission" date="2022-10" db="EMBL/GenBank/DDBJ databases">
        <title>Comparative genomic analysis of Cohnella hashimotonis sp. nov., isolated from the International Space Station.</title>
        <authorList>
            <person name="Simpson A."/>
            <person name="Venkateswaran K."/>
        </authorList>
    </citation>
    <scope>NUCLEOTIDE SEQUENCE</scope>
    <source>
        <strain evidence="5">DSM 28161</strain>
    </source>
</reference>
<dbReference type="InterPro" id="IPR009057">
    <property type="entry name" value="Homeodomain-like_sf"/>
</dbReference>
<dbReference type="InterPro" id="IPR018062">
    <property type="entry name" value="HTH_AraC-typ_CS"/>
</dbReference>
<dbReference type="SMART" id="SM00342">
    <property type="entry name" value="HTH_ARAC"/>
    <property type="match status" value="1"/>
</dbReference>
<evidence type="ECO:0000313" key="6">
    <source>
        <dbReference type="Proteomes" id="UP001153404"/>
    </source>
</evidence>
<evidence type="ECO:0000259" key="4">
    <source>
        <dbReference type="PROSITE" id="PS01124"/>
    </source>
</evidence>
<evidence type="ECO:0000256" key="1">
    <source>
        <dbReference type="ARBA" id="ARBA00023015"/>
    </source>
</evidence>
<gene>
    <name evidence="5" type="ORF">OMP40_05090</name>
</gene>
<keyword evidence="1" id="KW-0805">Transcription regulation</keyword>
<name>A0A9X4KQI5_9BACL</name>
<dbReference type="PROSITE" id="PS01124">
    <property type="entry name" value="HTH_ARAC_FAMILY_2"/>
    <property type="match status" value="1"/>
</dbReference>
<dbReference type="EMBL" id="JAPDIA010000002">
    <property type="protein sequence ID" value="MDG0808833.1"/>
    <property type="molecule type" value="Genomic_DNA"/>
</dbReference>
<keyword evidence="6" id="KW-1185">Reference proteome</keyword>
<evidence type="ECO:0000256" key="3">
    <source>
        <dbReference type="ARBA" id="ARBA00023163"/>
    </source>
</evidence>
<feature type="domain" description="HTH araC/xylS-type" evidence="4">
    <location>
        <begin position="77"/>
        <end position="175"/>
    </location>
</feature>
<dbReference type="SUPFAM" id="SSF46689">
    <property type="entry name" value="Homeodomain-like"/>
    <property type="match status" value="2"/>
</dbReference>
<dbReference type="GO" id="GO:0003700">
    <property type="term" value="F:DNA-binding transcription factor activity"/>
    <property type="evidence" value="ECO:0007669"/>
    <property type="project" value="InterPro"/>
</dbReference>
<dbReference type="PROSITE" id="PS00041">
    <property type="entry name" value="HTH_ARAC_FAMILY_1"/>
    <property type="match status" value="1"/>
</dbReference>
<comment type="caution">
    <text evidence="5">The sequence shown here is derived from an EMBL/GenBank/DDBJ whole genome shotgun (WGS) entry which is preliminary data.</text>
</comment>
<evidence type="ECO:0000256" key="2">
    <source>
        <dbReference type="ARBA" id="ARBA00023125"/>
    </source>
</evidence>
<dbReference type="PANTHER" id="PTHR43280:SF2">
    <property type="entry name" value="HTH-TYPE TRANSCRIPTIONAL REGULATOR EXSA"/>
    <property type="match status" value="1"/>
</dbReference>
<dbReference type="RefSeq" id="WP_277529685.1">
    <property type="nucleotide sequence ID" value="NZ_JAPDIA010000002.1"/>
</dbReference>